<sequence>MNIETLDKVKGCLVGLACGDAVGTTLEFKYKGEFTPLSDMEGGGPFGLKKGQWTDDTSMALCLAHSLLQKKGFSATDQMNHYCNWYQYGYMSSTGECFDIGSTVLSALNRYLQTGDPISGSTSTRSSGNGSLMRLAPIPIFFSSTASDAIYFAGESSRTTHGSDECIESCRLLCNLILSIFIGINKNELLASIEKTPTNEKVKTIASGQFLDQHYEELTGSGYVIESLMSGLWCFFNTNSFREAILLAANIGNDADTTAAICGQIAGAYYGVSGIPEEWAQQISLSEEIHTLAEDLYKVGLSVANE</sequence>
<dbReference type="RefSeq" id="WP_252085486.1">
    <property type="nucleotide sequence ID" value="NZ_CP092418.1"/>
</dbReference>
<evidence type="ECO:0000313" key="2">
    <source>
        <dbReference type="Proteomes" id="UP001055658"/>
    </source>
</evidence>
<dbReference type="SUPFAM" id="SSF101478">
    <property type="entry name" value="ADP-ribosylglycohydrolase"/>
    <property type="match status" value="1"/>
</dbReference>
<protein>
    <submittedName>
        <fullName evidence="1">ADP-ribosylglycohydrolase family protein</fullName>
    </submittedName>
</protein>
<reference evidence="1" key="1">
    <citation type="submission" date="2022-02" db="EMBL/GenBank/DDBJ databases">
        <title>Coral-associated bacteria.</title>
        <authorList>
            <person name="Tang K."/>
            <person name="Wang X."/>
        </authorList>
    </citation>
    <scope>NUCLEOTIDE SEQUENCE</scope>
    <source>
        <strain evidence="1">SCSIO 43006</strain>
    </source>
</reference>
<dbReference type="InterPro" id="IPR050792">
    <property type="entry name" value="ADP-ribosylglycohydrolase"/>
</dbReference>
<dbReference type="Pfam" id="PF03747">
    <property type="entry name" value="ADP_ribosyl_GH"/>
    <property type="match status" value="1"/>
</dbReference>
<dbReference type="InterPro" id="IPR005502">
    <property type="entry name" value="Ribosyl_crysJ1"/>
</dbReference>
<name>A0ABY4VMR2_9GAMM</name>
<dbReference type="Proteomes" id="UP001055658">
    <property type="component" value="Chromosome"/>
</dbReference>
<dbReference type="EMBL" id="CP092418">
    <property type="protein sequence ID" value="USD23139.1"/>
    <property type="molecule type" value="Genomic_DNA"/>
</dbReference>
<organism evidence="1 2">
    <name type="scientific">Microbulbifer variabilis</name>
    <dbReference type="NCBI Taxonomy" id="266805"/>
    <lineage>
        <taxon>Bacteria</taxon>
        <taxon>Pseudomonadati</taxon>
        <taxon>Pseudomonadota</taxon>
        <taxon>Gammaproteobacteria</taxon>
        <taxon>Cellvibrionales</taxon>
        <taxon>Microbulbiferaceae</taxon>
        <taxon>Microbulbifer</taxon>
    </lineage>
</organism>
<gene>
    <name evidence="1" type="ORF">MJO52_08385</name>
</gene>
<proteinExistence type="predicted"/>
<evidence type="ECO:0000313" key="1">
    <source>
        <dbReference type="EMBL" id="USD23139.1"/>
    </source>
</evidence>
<accession>A0ABY4VMR2</accession>
<keyword evidence="2" id="KW-1185">Reference proteome</keyword>
<dbReference type="PANTHER" id="PTHR16222">
    <property type="entry name" value="ADP-RIBOSYLGLYCOHYDROLASE"/>
    <property type="match status" value="1"/>
</dbReference>
<dbReference type="Gene3D" id="1.10.4080.10">
    <property type="entry name" value="ADP-ribosylation/Crystallin J1"/>
    <property type="match status" value="1"/>
</dbReference>
<dbReference type="InterPro" id="IPR036705">
    <property type="entry name" value="Ribosyl_crysJ1_sf"/>
</dbReference>
<dbReference type="PANTHER" id="PTHR16222:SF12">
    <property type="entry name" value="ADP-RIBOSYLGLYCOHYDROLASE-RELATED"/>
    <property type="match status" value="1"/>
</dbReference>